<proteinExistence type="predicted"/>
<dbReference type="PANTHER" id="PTHR48258:SF8">
    <property type="entry name" value="DUF4216 DOMAIN-CONTAINING PROTEIN"/>
    <property type="match status" value="1"/>
</dbReference>
<evidence type="ECO:0000259" key="2">
    <source>
        <dbReference type="Pfam" id="PF13963"/>
    </source>
</evidence>
<dbReference type="InterPro" id="IPR025452">
    <property type="entry name" value="DUF4218"/>
</dbReference>
<dbReference type="AlphaFoldDB" id="A0A438IE03"/>
<dbReference type="EMBL" id="QGNW01000117">
    <property type="protein sequence ID" value="RVW94968.1"/>
    <property type="molecule type" value="Genomic_DNA"/>
</dbReference>
<comment type="caution">
    <text evidence="3">The sequence shown here is derived from an EMBL/GenBank/DDBJ whole genome shotgun (WGS) entry which is preliminary data.</text>
</comment>
<accession>A0A438IE03</accession>
<evidence type="ECO:0000313" key="3">
    <source>
        <dbReference type="EMBL" id="RVW94968.1"/>
    </source>
</evidence>
<sequence>MGNQDWMLKDRRSIEYDVENFINFALAHSTNHTSIKCPGLRCGNMSCQTPQVIREHLFFNGIDLSYRVWYWHGEKGPSVGFSNVSQQRLTNANAEKPLYPGCMKYTKLSALVKLYNLKARYGWSDKGFSELLQLLGDMLPLNNEVSLSMYEAKKTFSALDVYLSPLVDDLKTLWEKGVETYDAHLREVRLCGLVYFRWMYPFERYMKVLKGYVRNHNWPEGCIAECYLVEEAVEFCTKYLSGTHAIGIPKNNNYDNKFGRPITGGRSTNIDHKLWLQAHHYVLENTTIVQPYIEKHMNWLKSQYPRQSKRQIWLQEEHMHCFTYWLKGKVEEAIHNRQDIPNTLRWLAHGPTHQVVKYPGYIINGCRYHTKERDMTCITQNSGVSILARTMQIASSKDNNPVFGELCFYGVINEIWDLDYNMFRIPIFKCDWVDNKNDQLDPKWSIVLSIPPKDFKNMEGLDDFIDNCMEHHPFISSMPEVESFDAMDESEAIYMREDCEGIWIEKN</sequence>
<reference evidence="3 4" key="1">
    <citation type="journal article" date="2018" name="PLoS Genet.">
        <title>Population sequencing reveals clonal diversity and ancestral inbreeding in the grapevine cultivar Chardonnay.</title>
        <authorList>
            <person name="Roach M.J."/>
            <person name="Johnson D.L."/>
            <person name="Bohlmann J."/>
            <person name="van Vuuren H.J."/>
            <person name="Jones S.J."/>
            <person name="Pretorius I.S."/>
            <person name="Schmidt S.A."/>
            <person name="Borneman A.R."/>
        </authorList>
    </citation>
    <scope>NUCLEOTIDE SEQUENCE [LARGE SCALE GENOMIC DNA]</scope>
    <source>
        <strain evidence="4">cv. Chardonnay</strain>
        <tissue evidence="3">Leaf</tissue>
    </source>
</reference>
<feature type="domain" description="Transposase-associated" evidence="2">
    <location>
        <begin position="5"/>
        <end position="74"/>
    </location>
</feature>
<evidence type="ECO:0000313" key="4">
    <source>
        <dbReference type="Proteomes" id="UP000288805"/>
    </source>
</evidence>
<dbReference type="Pfam" id="PF13960">
    <property type="entry name" value="DUF4218"/>
    <property type="match status" value="1"/>
</dbReference>
<feature type="domain" description="DUF4218" evidence="1">
    <location>
        <begin position="186"/>
        <end position="243"/>
    </location>
</feature>
<dbReference type="Proteomes" id="UP000288805">
    <property type="component" value="Unassembled WGS sequence"/>
</dbReference>
<protein>
    <recommendedName>
        <fullName evidence="5">Transposase-associated domain-containing protein</fullName>
    </recommendedName>
</protein>
<dbReference type="PANTHER" id="PTHR48258">
    <property type="entry name" value="DUF4218 DOMAIN-CONTAINING PROTEIN-RELATED"/>
    <property type="match status" value="1"/>
</dbReference>
<dbReference type="InterPro" id="IPR029480">
    <property type="entry name" value="Transpos_assoc"/>
</dbReference>
<evidence type="ECO:0000259" key="1">
    <source>
        <dbReference type="Pfam" id="PF13960"/>
    </source>
</evidence>
<organism evidence="3 4">
    <name type="scientific">Vitis vinifera</name>
    <name type="common">Grape</name>
    <dbReference type="NCBI Taxonomy" id="29760"/>
    <lineage>
        <taxon>Eukaryota</taxon>
        <taxon>Viridiplantae</taxon>
        <taxon>Streptophyta</taxon>
        <taxon>Embryophyta</taxon>
        <taxon>Tracheophyta</taxon>
        <taxon>Spermatophyta</taxon>
        <taxon>Magnoliopsida</taxon>
        <taxon>eudicotyledons</taxon>
        <taxon>Gunneridae</taxon>
        <taxon>Pentapetalae</taxon>
        <taxon>rosids</taxon>
        <taxon>Vitales</taxon>
        <taxon>Vitaceae</taxon>
        <taxon>Viteae</taxon>
        <taxon>Vitis</taxon>
    </lineage>
</organism>
<evidence type="ECO:0008006" key="5">
    <source>
        <dbReference type="Google" id="ProtNLM"/>
    </source>
</evidence>
<name>A0A438IE03_VITVI</name>
<dbReference type="Pfam" id="PF13963">
    <property type="entry name" value="Transpos_assoc"/>
    <property type="match status" value="1"/>
</dbReference>
<gene>
    <name evidence="3" type="ORF">CK203_040117</name>
</gene>